<evidence type="ECO:0000256" key="7">
    <source>
        <dbReference type="ARBA" id="ARBA00071738"/>
    </source>
</evidence>
<dbReference type="EMBL" id="BTGD01000008">
    <property type="protein sequence ID" value="GMM56248.1"/>
    <property type="molecule type" value="Genomic_DNA"/>
</dbReference>
<comment type="caution">
    <text evidence="10">The sequence shown here is derived from an EMBL/GenBank/DDBJ whole genome shotgun (WGS) entry which is preliminary data.</text>
</comment>
<evidence type="ECO:0000256" key="6">
    <source>
        <dbReference type="ARBA" id="ARBA00023136"/>
    </source>
</evidence>
<evidence type="ECO:0000256" key="1">
    <source>
        <dbReference type="ARBA" id="ARBA00004450"/>
    </source>
</evidence>
<evidence type="ECO:0000313" key="10">
    <source>
        <dbReference type="EMBL" id="GMM56248.1"/>
    </source>
</evidence>
<accession>A0AAV5S063</accession>
<dbReference type="PANTHER" id="PTHR14097:SF7">
    <property type="entry name" value="OXIDOREDUCTASE HTATIP2"/>
    <property type="match status" value="1"/>
</dbReference>
<keyword evidence="4" id="KW-0809">Transit peptide</keyword>
<dbReference type="PANTHER" id="PTHR14097">
    <property type="entry name" value="OXIDOREDUCTASE HTATIP2"/>
    <property type="match status" value="1"/>
</dbReference>
<dbReference type="Gene3D" id="3.40.50.720">
    <property type="entry name" value="NAD(P)-binding Rossmann-like Domain"/>
    <property type="match status" value="1"/>
</dbReference>
<evidence type="ECO:0000256" key="9">
    <source>
        <dbReference type="SAM" id="SignalP"/>
    </source>
</evidence>
<comment type="subcellular location">
    <subcellularLocation>
        <location evidence="1">Mitochondrion outer membrane</location>
        <topology evidence="1">Peripheral membrane protein</topology>
    </subcellularLocation>
</comment>
<proteinExistence type="inferred from homology"/>
<name>A0AAV5S063_MAUHU</name>
<feature type="chain" id="PRO_5043428223" description="Protein FMP52, mitochondrial" evidence="9">
    <location>
        <begin position="23"/>
        <end position="231"/>
    </location>
</feature>
<comment type="similarity">
    <text evidence="2">Belongs to the FMP52 family.</text>
</comment>
<dbReference type="AlphaFoldDB" id="A0AAV5S063"/>
<dbReference type="InterPro" id="IPR014843">
    <property type="entry name" value="Him1/Fmp52"/>
</dbReference>
<keyword evidence="11" id="KW-1185">Reference proteome</keyword>
<evidence type="ECO:0000256" key="5">
    <source>
        <dbReference type="ARBA" id="ARBA00023128"/>
    </source>
</evidence>
<reference evidence="10 11" key="1">
    <citation type="journal article" date="2023" name="Elife">
        <title>Identification of key yeast species and microbe-microbe interactions impacting larval growth of Drosophila in the wild.</title>
        <authorList>
            <person name="Mure A."/>
            <person name="Sugiura Y."/>
            <person name="Maeda R."/>
            <person name="Honda K."/>
            <person name="Sakurai N."/>
            <person name="Takahashi Y."/>
            <person name="Watada M."/>
            <person name="Katoh T."/>
            <person name="Gotoh A."/>
            <person name="Gotoh Y."/>
            <person name="Taniguchi I."/>
            <person name="Nakamura K."/>
            <person name="Hayashi T."/>
            <person name="Katayama T."/>
            <person name="Uemura T."/>
            <person name="Hattori Y."/>
        </authorList>
    </citation>
    <scope>NUCLEOTIDE SEQUENCE [LARGE SCALE GENOMIC DNA]</scope>
    <source>
        <strain evidence="10 11">KH-74</strain>
    </source>
</reference>
<dbReference type="SUPFAM" id="SSF51735">
    <property type="entry name" value="NAD(P)-binding Rossmann-fold domains"/>
    <property type="match status" value="1"/>
</dbReference>
<evidence type="ECO:0000256" key="8">
    <source>
        <dbReference type="ARBA" id="ARBA00074024"/>
    </source>
</evidence>
<evidence type="ECO:0000256" key="3">
    <source>
        <dbReference type="ARBA" id="ARBA00022787"/>
    </source>
</evidence>
<dbReference type="Proteomes" id="UP001377567">
    <property type="component" value="Unassembled WGS sequence"/>
</dbReference>
<evidence type="ECO:0000256" key="4">
    <source>
        <dbReference type="ARBA" id="ARBA00022946"/>
    </source>
</evidence>
<keyword evidence="6" id="KW-0472">Membrane</keyword>
<protein>
    <recommendedName>
        <fullName evidence="8">Protein FMP52, mitochondrial</fullName>
    </recommendedName>
    <alternativeName>
        <fullName evidence="7">Protein fmp52, mitochondrial</fullName>
    </alternativeName>
</protein>
<dbReference type="FunFam" id="3.40.50.720:FF:000366">
    <property type="entry name" value="Protein FMP52, mitochondrial"/>
    <property type="match status" value="1"/>
</dbReference>
<evidence type="ECO:0000256" key="2">
    <source>
        <dbReference type="ARBA" id="ARBA00006617"/>
    </source>
</evidence>
<dbReference type="GO" id="GO:0051170">
    <property type="term" value="P:import into nucleus"/>
    <property type="evidence" value="ECO:0007669"/>
    <property type="project" value="TreeGrafter"/>
</dbReference>
<dbReference type="Pfam" id="PF08732">
    <property type="entry name" value="HIM1"/>
    <property type="match status" value="1"/>
</dbReference>
<feature type="signal peptide" evidence="9">
    <location>
        <begin position="1"/>
        <end position="22"/>
    </location>
</feature>
<dbReference type="InterPro" id="IPR036291">
    <property type="entry name" value="NAD(P)-bd_dom_sf"/>
</dbReference>
<organism evidence="10 11">
    <name type="scientific">Maudiozyma humilis</name>
    <name type="common">Sour dough yeast</name>
    <name type="synonym">Kazachstania humilis</name>
    <dbReference type="NCBI Taxonomy" id="51915"/>
    <lineage>
        <taxon>Eukaryota</taxon>
        <taxon>Fungi</taxon>
        <taxon>Dikarya</taxon>
        <taxon>Ascomycota</taxon>
        <taxon>Saccharomycotina</taxon>
        <taxon>Saccharomycetes</taxon>
        <taxon>Saccharomycetales</taxon>
        <taxon>Saccharomycetaceae</taxon>
        <taxon>Maudiozyma</taxon>
    </lineage>
</organism>
<evidence type="ECO:0000313" key="11">
    <source>
        <dbReference type="Proteomes" id="UP001377567"/>
    </source>
</evidence>
<keyword evidence="5" id="KW-0496">Mitochondrion</keyword>
<sequence length="231" mass="24744">MSALVLGATGLCGSFFLKYAAAAPQLTAVHSLTRSKPSIALNDDSSVDYILNKDSGSWSQAISAIDGPIDYLFTALATTRVAAGSTENQYKIDHDLNIELAKAAREKGCKTVVVVSSIGAHVDSHFFYTRMKGEIERDLAALGFDHTIILRPGAILGDRGDKAHSGFGNGLATRLGGMFYRSRAQALMGYPVYAEEISKVGVHLALNPDSDKKVRIVESKEILEIAAKIAK</sequence>
<dbReference type="GO" id="GO:0005741">
    <property type="term" value="C:mitochondrial outer membrane"/>
    <property type="evidence" value="ECO:0007669"/>
    <property type="project" value="UniProtKB-SubCell"/>
</dbReference>
<keyword evidence="9" id="KW-0732">Signal</keyword>
<gene>
    <name evidence="10" type="ORF">DAKH74_028640</name>
</gene>
<keyword evidence="3" id="KW-1000">Mitochondrion outer membrane</keyword>